<feature type="coiled-coil region" evidence="1">
    <location>
        <begin position="76"/>
        <end position="135"/>
    </location>
</feature>
<dbReference type="AlphaFoldDB" id="A0AAE1AVY4"/>
<keyword evidence="1" id="KW-0175">Coiled coil</keyword>
<evidence type="ECO:0000256" key="2">
    <source>
        <dbReference type="SAM" id="MobiDB-lite"/>
    </source>
</evidence>
<accession>A0AAE1AVY4</accession>
<evidence type="ECO:0000313" key="3">
    <source>
        <dbReference type="EMBL" id="KAK3793902.1"/>
    </source>
</evidence>
<evidence type="ECO:0000313" key="4">
    <source>
        <dbReference type="Proteomes" id="UP001283361"/>
    </source>
</evidence>
<organism evidence="3 4">
    <name type="scientific">Elysia crispata</name>
    <name type="common">lettuce slug</name>
    <dbReference type="NCBI Taxonomy" id="231223"/>
    <lineage>
        <taxon>Eukaryota</taxon>
        <taxon>Metazoa</taxon>
        <taxon>Spiralia</taxon>
        <taxon>Lophotrochozoa</taxon>
        <taxon>Mollusca</taxon>
        <taxon>Gastropoda</taxon>
        <taxon>Heterobranchia</taxon>
        <taxon>Euthyneura</taxon>
        <taxon>Panpulmonata</taxon>
        <taxon>Sacoglossa</taxon>
        <taxon>Placobranchoidea</taxon>
        <taxon>Plakobranchidae</taxon>
        <taxon>Elysia</taxon>
    </lineage>
</organism>
<gene>
    <name evidence="3" type="ORF">RRG08_033478</name>
</gene>
<reference evidence="3" key="1">
    <citation type="journal article" date="2023" name="G3 (Bethesda)">
        <title>A reference genome for the long-term kleptoplast-retaining sea slug Elysia crispata morphotype clarki.</title>
        <authorList>
            <person name="Eastman K.E."/>
            <person name="Pendleton A.L."/>
            <person name="Shaikh M.A."/>
            <person name="Suttiyut T."/>
            <person name="Ogas R."/>
            <person name="Tomko P."/>
            <person name="Gavelis G."/>
            <person name="Widhalm J.R."/>
            <person name="Wisecaver J.H."/>
        </authorList>
    </citation>
    <scope>NUCLEOTIDE SEQUENCE</scope>
    <source>
        <strain evidence="3">ECLA1</strain>
    </source>
</reference>
<keyword evidence="4" id="KW-1185">Reference proteome</keyword>
<dbReference type="EMBL" id="JAWDGP010001166">
    <property type="protein sequence ID" value="KAK3793902.1"/>
    <property type="molecule type" value="Genomic_DNA"/>
</dbReference>
<dbReference type="Proteomes" id="UP001283361">
    <property type="component" value="Unassembled WGS sequence"/>
</dbReference>
<sequence>MAQSSTTHAYNAMRCELLEKMSKEFIKRTTDFVDTVKLVVLNSNGSNNSAEEAMHQALFFLGQATPKMSGYDKSVEEEQKSSNVNLQEDLNKMKQDIQNLMEERDQIKLDIACLFRDTKDEKEKLLEQAQNHEVLAAKVKKYRLSQRISMRVVEKNITKIREFIKKTAQIQTEKIDKTKSLCQGVVLPVLPSNIQACQETKTDIEDFIPKSEQQASEPEHKSFKQGPSRFSAKDVDNPEDVSQPVVGATKATTYVDRPSSLLQETLQSKPVEMAIRNTLQRYVNHIMKN</sequence>
<comment type="caution">
    <text evidence="3">The sequence shown here is derived from an EMBL/GenBank/DDBJ whole genome shotgun (WGS) entry which is preliminary data.</text>
</comment>
<protein>
    <submittedName>
        <fullName evidence="3">Uncharacterized protein</fullName>
    </submittedName>
</protein>
<proteinExistence type="predicted"/>
<evidence type="ECO:0000256" key="1">
    <source>
        <dbReference type="SAM" id="Coils"/>
    </source>
</evidence>
<feature type="region of interest" description="Disordered" evidence="2">
    <location>
        <begin position="211"/>
        <end position="242"/>
    </location>
</feature>
<name>A0AAE1AVY4_9GAST</name>